<dbReference type="Pfam" id="PF25954">
    <property type="entry name" value="Beta-barrel_RND_2"/>
    <property type="match status" value="1"/>
</dbReference>
<dbReference type="InterPro" id="IPR058647">
    <property type="entry name" value="BSH_CzcB-like"/>
</dbReference>
<name>A0A4U1B1V2_9GAMM</name>
<reference evidence="5 6" key="1">
    <citation type="submission" date="2019-04" db="EMBL/GenBank/DDBJ databases">
        <title>Thalassotalea guangxiensis sp. nov., isolated from sediment of the coastal wetland.</title>
        <authorList>
            <person name="Zheng S."/>
            <person name="Zhang D."/>
        </authorList>
    </citation>
    <scope>NUCLEOTIDE SEQUENCE [LARGE SCALE GENOMIC DNA]</scope>
    <source>
        <strain evidence="5 6">ZS-4</strain>
    </source>
</reference>
<comment type="caution">
    <text evidence="5">The sequence shown here is derived from an EMBL/GenBank/DDBJ whole genome shotgun (WGS) entry which is preliminary data.</text>
</comment>
<dbReference type="Pfam" id="PF25975">
    <property type="entry name" value="CzcB_C"/>
    <property type="match status" value="1"/>
</dbReference>
<accession>A0A4U1B1V2</accession>
<dbReference type="SUPFAM" id="SSF111369">
    <property type="entry name" value="HlyD-like secretion proteins"/>
    <property type="match status" value="1"/>
</dbReference>
<dbReference type="Gene3D" id="2.40.50.100">
    <property type="match status" value="1"/>
</dbReference>
<dbReference type="OrthoDB" id="5730196at2"/>
<evidence type="ECO:0000259" key="3">
    <source>
        <dbReference type="Pfam" id="PF25973"/>
    </source>
</evidence>
<evidence type="ECO:0000313" key="6">
    <source>
        <dbReference type="Proteomes" id="UP000307999"/>
    </source>
</evidence>
<dbReference type="Proteomes" id="UP000307999">
    <property type="component" value="Unassembled WGS sequence"/>
</dbReference>
<dbReference type="InterPro" id="IPR058792">
    <property type="entry name" value="Beta-barrel_RND_2"/>
</dbReference>
<evidence type="ECO:0000256" key="1">
    <source>
        <dbReference type="ARBA" id="ARBA00009477"/>
    </source>
</evidence>
<dbReference type="PANTHER" id="PTHR30469:SF15">
    <property type="entry name" value="HLYD FAMILY OF SECRETION PROTEINS"/>
    <property type="match status" value="1"/>
</dbReference>
<dbReference type="NCBIfam" id="TIGR01730">
    <property type="entry name" value="RND_mfp"/>
    <property type="match status" value="1"/>
</dbReference>
<gene>
    <name evidence="5" type="ORF">E8M12_15045</name>
</gene>
<dbReference type="EMBL" id="SWDB01000038">
    <property type="protein sequence ID" value="TKB43461.1"/>
    <property type="molecule type" value="Genomic_DNA"/>
</dbReference>
<dbReference type="InterPro" id="IPR006143">
    <property type="entry name" value="RND_pump_MFP"/>
</dbReference>
<dbReference type="GO" id="GO:1990281">
    <property type="term" value="C:efflux pump complex"/>
    <property type="evidence" value="ECO:0007669"/>
    <property type="project" value="TreeGrafter"/>
</dbReference>
<feature type="domain" description="CzcB-like C-terminal circularly permuted SH3-like" evidence="4">
    <location>
        <begin position="303"/>
        <end position="349"/>
    </location>
</feature>
<evidence type="ECO:0000259" key="2">
    <source>
        <dbReference type="Pfam" id="PF25954"/>
    </source>
</evidence>
<dbReference type="Gene3D" id="2.40.420.20">
    <property type="match status" value="1"/>
</dbReference>
<protein>
    <submittedName>
        <fullName evidence="5">Efflux RND transporter periplasmic adaptor subunit</fullName>
    </submittedName>
</protein>
<evidence type="ECO:0000313" key="5">
    <source>
        <dbReference type="EMBL" id="TKB43461.1"/>
    </source>
</evidence>
<dbReference type="Gene3D" id="2.40.30.170">
    <property type="match status" value="1"/>
</dbReference>
<feature type="domain" description="CusB-like beta-barrel" evidence="2">
    <location>
        <begin position="219"/>
        <end position="289"/>
    </location>
</feature>
<evidence type="ECO:0000259" key="4">
    <source>
        <dbReference type="Pfam" id="PF25975"/>
    </source>
</evidence>
<dbReference type="GO" id="GO:0015562">
    <property type="term" value="F:efflux transmembrane transporter activity"/>
    <property type="evidence" value="ECO:0007669"/>
    <property type="project" value="TreeGrafter"/>
</dbReference>
<dbReference type="RefSeq" id="WP_136737089.1">
    <property type="nucleotide sequence ID" value="NZ_SWDB01000038.1"/>
</dbReference>
<proteinExistence type="inferred from homology"/>
<comment type="similarity">
    <text evidence="1">Belongs to the membrane fusion protein (MFP) (TC 8.A.1) family.</text>
</comment>
<dbReference type="AlphaFoldDB" id="A0A4U1B1V2"/>
<dbReference type="Pfam" id="PF25973">
    <property type="entry name" value="BSH_CzcB"/>
    <property type="match status" value="1"/>
</dbReference>
<keyword evidence="6" id="KW-1185">Reference proteome</keyword>
<dbReference type="InterPro" id="IPR058649">
    <property type="entry name" value="CzcB_C"/>
</dbReference>
<sequence>MNSHTVKRIITPILAVVLLLLAIAWLAGAFKDKIVPARLPMPTQSYTSPYTVELQQMDDLEAFPAALQARDATLVSSRILARIETINVRAGQMISKGDVLITLNSTDLDARVSQAKAQVSAVKARAEEAARNFQRIQELQKQGLVSKSELDNASANTRQSNAQLLGARQALEEAQSGLAFATINSPISGRVVDRLAEPGDMATPGQTLLSLYNPSSLQVVANIRESIALKLTVGDKVQVKIDSLQQTVEGVVGEIVPAADANARSFEVKTDIEFNPALLPGMFARVLVTTGKVDRMLINKDYLRHFGQMEVVWVANEEQLTRRFVRTGRQLGDQVEVLSGLQAGEVIAQPPRTQK</sequence>
<dbReference type="PANTHER" id="PTHR30469">
    <property type="entry name" value="MULTIDRUG RESISTANCE PROTEIN MDTA"/>
    <property type="match status" value="1"/>
</dbReference>
<feature type="domain" description="CzcB-like barrel-sandwich hybrid" evidence="3">
    <location>
        <begin position="74"/>
        <end position="208"/>
    </location>
</feature>
<organism evidence="5 6">
    <name type="scientific">Thalassotalea mangrovi</name>
    <dbReference type="NCBI Taxonomy" id="2572245"/>
    <lineage>
        <taxon>Bacteria</taxon>
        <taxon>Pseudomonadati</taxon>
        <taxon>Pseudomonadota</taxon>
        <taxon>Gammaproteobacteria</taxon>
        <taxon>Alteromonadales</taxon>
        <taxon>Colwelliaceae</taxon>
        <taxon>Thalassotalea</taxon>
    </lineage>
</organism>
<dbReference type="Gene3D" id="1.10.287.470">
    <property type="entry name" value="Helix hairpin bin"/>
    <property type="match status" value="1"/>
</dbReference>